<dbReference type="EMBL" id="CAJVQB010006545">
    <property type="protein sequence ID" value="CAG8686130.1"/>
    <property type="molecule type" value="Genomic_DNA"/>
</dbReference>
<dbReference type="Proteomes" id="UP000789901">
    <property type="component" value="Unassembled WGS sequence"/>
</dbReference>
<protein>
    <submittedName>
        <fullName evidence="1">16535_t:CDS:1</fullName>
    </submittedName>
</protein>
<proteinExistence type="predicted"/>
<reference evidence="1 2" key="1">
    <citation type="submission" date="2021-06" db="EMBL/GenBank/DDBJ databases">
        <authorList>
            <person name="Kallberg Y."/>
            <person name="Tangrot J."/>
            <person name="Rosling A."/>
        </authorList>
    </citation>
    <scope>NUCLEOTIDE SEQUENCE [LARGE SCALE GENOMIC DNA]</scope>
    <source>
        <strain evidence="1 2">120-4 pot B 10/14</strain>
    </source>
</reference>
<gene>
    <name evidence="1" type="ORF">GMARGA_LOCUS11267</name>
</gene>
<comment type="caution">
    <text evidence="1">The sequence shown here is derived from an EMBL/GenBank/DDBJ whole genome shotgun (WGS) entry which is preliminary data.</text>
</comment>
<accession>A0ABN7UY53</accession>
<evidence type="ECO:0000313" key="1">
    <source>
        <dbReference type="EMBL" id="CAG8686130.1"/>
    </source>
</evidence>
<evidence type="ECO:0000313" key="2">
    <source>
        <dbReference type="Proteomes" id="UP000789901"/>
    </source>
</evidence>
<keyword evidence="2" id="KW-1185">Reference proteome</keyword>
<sequence>MSNVSPTLQASIAFFQSFLINPFFLQNLFQFEAFPYLWHFLKGGFDSAVHNVM</sequence>
<organism evidence="1 2">
    <name type="scientific">Gigaspora margarita</name>
    <dbReference type="NCBI Taxonomy" id="4874"/>
    <lineage>
        <taxon>Eukaryota</taxon>
        <taxon>Fungi</taxon>
        <taxon>Fungi incertae sedis</taxon>
        <taxon>Mucoromycota</taxon>
        <taxon>Glomeromycotina</taxon>
        <taxon>Glomeromycetes</taxon>
        <taxon>Diversisporales</taxon>
        <taxon>Gigasporaceae</taxon>
        <taxon>Gigaspora</taxon>
    </lineage>
</organism>
<name>A0ABN7UY53_GIGMA</name>